<dbReference type="PANTHER" id="PTHR20893:SF2">
    <property type="entry name" value="LD08641P"/>
    <property type="match status" value="1"/>
</dbReference>
<dbReference type="AlphaFoldDB" id="A0AA88SZR4"/>
<dbReference type="PROSITE" id="PS51292">
    <property type="entry name" value="ZF_RING_CH"/>
    <property type="match status" value="1"/>
</dbReference>
<evidence type="ECO:0000256" key="3">
    <source>
        <dbReference type="ARBA" id="ARBA00022833"/>
    </source>
</evidence>
<dbReference type="InterPro" id="IPR011016">
    <property type="entry name" value="Znf_RING-CH"/>
</dbReference>
<evidence type="ECO:0000256" key="2">
    <source>
        <dbReference type="ARBA" id="ARBA00022771"/>
    </source>
</evidence>
<feature type="domain" description="RING-CH-type" evidence="5">
    <location>
        <begin position="46"/>
        <end position="110"/>
    </location>
</feature>
<sequence length="237" mass="27912">MRTSAYNKREGTEDRKWHSEHIETCLKKFKKVKEMMDDGCEDTCKVLIAETPECFICRDVQLLDGEPLKRFCDCKNLMAHHSCLLTWVRMGLKWEDQLKCRVCNAAYQQQRVAPWHIMVSQWHVWTVLVVTMVLVALVPYTVYRMLTAFDNPPPHTFFNMAAICFGILSEILLLRFLYCYVTNHFRKAQWASFNLQPRNLEEEELEAEVRGHNHRADALWQWKSSPAVEKAKQIDSQ</sequence>
<evidence type="ECO:0000313" key="7">
    <source>
        <dbReference type="Proteomes" id="UP001187315"/>
    </source>
</evidence>
<accession>A0AA88SZR4</accession>
<evidence type="ECO:0000256" key="1">
    <source>
        <dbReference type="ARBA" id="ARBA00022723"/>
    </source>
</evidence>
<dbReference type="GO" id="GO:0008270">
    <property type="term" value="F:zinc ion binding"/>
    <property type="evidence" value="ECO:0007669"/>
    <property type="project" value="UniProtKB-KW"/>
</dbReference>
<name>A0AA88SZR4_TACVA</name>
<dbReference type="InterPro" id="IPR013083">
    <property type="entry name" value="Znf_RING/FYVE/PHD"/>
</dbReference>
<dbReference type="PANTHER" id="PTHR20893">
    <property type="entry name" value="LD08641P"/>
    <property type="match status" value="1"/>
</dbReference>
<keyword evidence="7" id="KW-1185">Reference proteome</keyword>
<dbReference type="SUPFAM" id="SSF57850">
    <property type="entry name" value="RING/U-box"/>
    <property type="match status" value="1"/>
</dbReference>
<evidence type="ECO:0000256" key="4">
    <source>
        <dbReference type="SAM" id="Phobius"/>
    </source>
</evidence>
<dbReference type="Gene3D" id="3.30.40.10">
    <property type="entry name" value="Zinc/RING finger domain, C3HC4 (zinc finger)"/>
    <property type="match status" value="1"/>
</dbReference>
<proteinExistence type="predicted"/>
<organism evidence="6 7">
    <name type="scientific">Tachysurus vachellii</name>
    <name type="common">Darkbarbel catfish</name>
    <name type="synonym">Pelteobagrus vachellii</name>
    <dbReference type="NCBI Taxonomy" id="175792"/>
    <lineage>
        <taxon>Eukaryota</taxon>
        <taxon>Metazoa</taxon>
        <taxon>Chordata</taxon>
        <taxon>Craniata</taxon>
        <taxon>Vertebrata</taxon>
        <taxon>Euteleostomi</taxon>
        <taxon>Actinopterygii</taxon>
        <taxon>Neopterygii</taxon>
        <taxon>Teleostei</taxon>
        <taxon>Ostariophysi</taxon>
        <taxon>Siluriformes</taxon>
        <taxon>Bagridae</taxon>
        <taxon>Tachysurus</taxon>
    </lineage>
</organism>
<keyword evidence="2" id="KW-0863">Zinc-finger</keyword>
<keyword evidence="1" id="KW-0479">Metal-binding</keyword>
<comment type="caution">
    <text evidence="6">The sequence shown here is derived from an EMBL/GenBank/DDBJ whole genome shotgun (WGS) entry which is preliminary data.</text>
</comment>
<keyword evidence="3" id="KW-0862">Zinc</keyword>
<keyword evidence="4" id="KW-0812">Transmembrane</keyword>
<dbReference type="EMBL" id="JAVHJS010000005">
    <property type="protein sequence ID" value="KAK2858070.1"/>
    <property type="molecule type" value="Genomic_DNA"/>
</dbReference>
<feature type="transmembrane region" description="Helical" evidence="4">
    <location>
        <begin position="155"/>
        <end position="178"/>
    </location>
</feature>
<reference evidence="6" key="1">
    <citation type="submission" date="2023-08" db="EMBL/GenBank/DDBJ databases">
        <title>Pelteobagrus vachellii genome.</title>
        <authorList>
            <person name="Liu H."/>
        </authorList>
    </citation>
    <scope>NUCLEOTIDE SEQUENCE</scope>
    <source>
        <strain evidence="6">PRFRI_2022a</strain>
        <tissue evidence="6">Muscle</tissue>
    </source>
</reference>
<keyword evidence="4" id="KW-1133">Transmembrane helix</keyword>
<dbReference type="SMART" id="SM00744">
    <property type="entry name" value="RINGv"/>
    <property type="match status" value="1"/>
</dbReference>
<dbReference type="Proteomes" id="UP001187315">
    <property type="component" value="Unassembled WGS sequence"/>
</dbReference>
<feature type="transmembrane region" description="Helical" evidence="4">
    <location>
        <begin position="124"/>
        <end position="143"/>
    </location>
</feature>
<gene>
    <name evidence="6" type="ORF">Q7C36_005989</name>
</gene>
<evidence type="ECO:0000259" key="5">
    <source>
        <dbReference type="PROSITE" id="PS51292"/>
    </source>
</evidence>
<keyword evidence="4" id="KW-0472">Membrane</keyword>
<evidence type="ECO:0000313" key="6">
    <source>
        <dbReference type="EMBL" id="KAK2858070.1"/>
    </source>
</evidence>
<protein>
    <recommendedName>
        <fullName evidence="5">RING-CH-type domain-containing protein</fullName>
    </recommendedName>
</protein>